<proteinExistence type="predicted"/>
<organism evidence="1 2">
    <name type="scientific">Curvibacter microcysteis</name>
    <dbReference type="NCBI Taxonomy" id="3026419"/>
    <lineage>
        <taxon>Bacteria</taxon>
        <taxon>Pseudomonadati</taxon>
        <taxon>Pseudomonadota</taxon>
        <taxon>Betaproteobacteria</taxon>
        <taxon>Burkholderiales</taxon>
        <taxon>Comamonadaceae</taxon>
        <taxon>Curvibacter</taxon>
    </lineage>
</organism>
<comment type="caution">
    <text evidence="1">The sequence shown here is derived from an EMBL/GenBank/DDBJ whole genome shotgun (WGS) entry which is preliminary data.</text>
</comment>
<protein>
    <submittedName>
        <fullName evidence="1">Glycosyltransferase family 4 protein</fullName>
    </submittedName>
</protein>
<dbReference type="CDD" id="cd03801">
    <property type="entry name" value="GT4_PimA-like"/>
    <property type="match status" value="1"/>
</dbReference>
<dbReference type="PANTHER" id="PTHR12526">
    <property type="entry name" value="GLYCOSYLTRANSFERASE"/>
    <property type="match status" value="1"/>
</dbReference>
<gene>
    <name evidence="1" type="ORF">PSQ39_09350</name>
</gene>
<reference evidence="1 2" key="1">
    <citation type="submission" date="2023-02" db="EMBL/GenBank/DDBJ databases">
        <title>Bacterial whole genome sequence for Curvibacter sp. HBC28.</title>
        <authorList>
            <person name="Le V."/>
            <person name="Ko S.-R."/>
            <person name="Ahn C.-Y."/>
            <person name="Oh H.-M."/>
        </authorList>
    </citation>
    <scope>NUCLEOTIDE SEQUENCE [LARGE SCALE GENOMIC DNA]</scope>
    <source>
        <strain evidence="1 2">HBC28</strain>
    </source>
</reference>
<dbReference type="Pfam" id="PF13692">
    <property type="entry name" value="Glyco_trans_1_4"/>
    <property type="match status" value="1"/>
</dbReference>
<sequence>MKWHVLTPFLQARHELWMTEHLQRHQFNIVPAHYLHDPLRARASLSDWGDFMRQNARAHRESRRTEGLLTAFPPLALTAAAMKTLTRRSGPLVAWTFNLGGLYGGLKQRLASQVLRSVDAFVVHSRQEVRNYSAWLDLPEDRFHYVPLGRELQDPWLEEDREQPFVLAMGSANRDWPTLLKAVQGLGYRTVIVAPARTLEGLALPPQVEVLSGLSREACRALCQRATLNVVPIANLQTASGQVALIEAMMFGRAVVATRCPGTEDIVRDGENGLLVPAGDAPALAERLQALWLDAAWRARLGAAARVHVHAHLSVAAECARMQVMLDRWA</sequence>
<evidence type="ECO:0000313" key="1">
    <source>
        <dbReference type="EMBL" id="MDD0814832.1"/>
    </source>
</evidence>
<evidence type="ECO:0000313" key="2">
    <source>
        <dbReference type="Proteomes" id="UP001528672"/>
    </source>
</evidence>
<dbReference type="PANTHER" id="PTHR12526:SF590">
    <property type="entry name" value="ALPHA-MALTOSE-1-PHOSPHATE SYNTHASE"/>
    <property type="match status" value="1"/>
</dbReference>
<dbReference type="SUPFAM" id="SSF53756">
    <property type="entry name" value="UDP-Glycosyltransferase/glycogen phosphorylase"/>
    <property type="match status" value="1"/>
</dbReference>
<accession>A0ABT5MFY4</accession>
<name>A0ABT5MFY4_9BURK</name>
<dbReference type="RefSeq" id="WP_273926504.1">
    <property type="nucleotide sequence ID" value="NZ_JAQSIN010000002.1"/>
</dbReference>
<dbReference type="Proteomes" id="UP001528672">
    <property type="component" value="Unassembled WGS sequence"/>
</dbReference>
<keyword evidence="2" id="KW-1185">Reference proteome</keyword>
<dbReference type="Gene3D" id="3.40.50.2000">
    <property type="entry name" value="Glycogen Phosphorylase B"/>
    <property type="match status" value="1"/>
</dbReference>
<dbReference type="EMBL" id="JAQSIO010000003">
    <property type="protein sequence ID" value="MDD0814832.1"/>
    <property type="molecule type" value="Genomic_DNA"/>
</dbReference>